<keyword evidence="4" id="KW-1185">Reference proteome</keyword>
<comment type="caution">
    <text evidence="3">The sequence shown here is derived from an EMBL/GenBank/DDBJ whole genome shotgun (WGS) entry which is preliminary data.</text>
</comment>
<dbReference type="Pfam" id="PF12102">
    <property type="entry name" value="MrcB_N"/>
    <property type="match status" value="1"/>
</dbReference>
<sequence>MPLGDLLNRVLKLQTDYSSDPKHLPMQQRKALVETEIPDLVSAALVPVFPAWATAGSGGKGAPAEVPWSRYYDPDLSPAPTDGWYAVYLFDAAGKSVYLSLNQGTTTWSVEKQAFIFRSPKQLGQRVDWARKVLTASNAGPKAFDEIDLRARNRLGRIYQFGNVHGIEYRAGAMPSEAELQADLVHIGQLLSTLYEVDARTIYIPGDEAPEIADAELAAEQAAGNIRRPKKGRSKSGQGFRLNVDEKDAIEKHSVDLATAYFEGLGYTVTNTGLGNPYDLIATRGDEMLYVEVKGTMSSGEQIIVTRGEVEHHLKHYPDNALVVVDSIMLDRSSGAPVAYGGNVEVTQPWEINVSALTVISYKYKLRE</sequence>
<dbReference type="InterPro" id="IPR021961">
    <property type="entry name" value="McrB_DNA-bd"/>
</dbReference>
<organism evidence="3 4">
    <name type="scientific">Nocardia aurea</name>
    <dbReference type="NCBI Taxonomy" id="2144174"/>
    <lineage>
        <taxon>Bacteria</taxon>
        <taxon>Bacillati</taxon>
        <taxon>Actinomycetota</taxon>
        <taxon>Actinomycetes</taxon>
        <taxon>Mycobacteriales</taxon>
        <taxon>Nocardiaceae</taxon>
        <taxon>Nocardia</taxon>
    </lineage>
</organism>
<dbReference type="InterPro" id="IPR011335">
    <property type="entry name" value="Restrct_endonuc-II-like"/>
</dbReference>
<dbReference type="Gene3D" id="3.30.920.90">
    <property type="match status" value="1"/>
</dbReference>
<evidence type="ECO:0000313" key="4">
    <source>
        <dbReference type="Proteomes" id="UP001551695"/>
    </source>
</evidence>
<name>A0ABV3FUZ6_9NOCA</name>
<reference evidence="3 4" key="1">
    <citation type="submission" date="2024-06" db="EMBL/GenBank/DDBJ databases">
        <title>The Natural Products Discovery Center: Release of the First 8490 Sequenced Strains for Exploring Actinobacteria Biosynthetic Diversity.</title>
        <authorList>
            <person name="Kalkreuter E."/>
            <person name="Kautsar S.A."/>
            <person name="Yang D."/>
            <person name="Bader C.D."/>
            <person name="Teijaro C.N."/>
            <person name="Fluegel L."/>
            <person name="Davis C.M."/>
            <person name="Simpson J.R."/>
            <person name="Lauterbach L."/>
            <person name="Steele A.D."/>
            <person name="Gui C."/>
            <person name="Meng S."/>
            <person name="Li G."/>
            <person name="Viehrig K."/>
            <person name="Ye F."/>
            <person name="Su P."/>
            <person name="Kiefer A.F."/>
            <person name="Nichols A."/>
            <person name="Cepeda A.J."/>
            <person name="Yan W."/>
            <person name="Fan B."/>
            <person name="Jiang Y."/>
            <person name="Adhikari A."/>
            <person name="Zheng C.-J."/>
            <person name="Schuster L."/>
            <person name="Cowan T.M."/>
            <person name="Smanski M.J."/>
            <person name="Chevrette M.G."/>
            <person name="De Carvalho L.P.S."/>
            <person name="Shen B."/>
        </authorList>
    </citation>
    <scope>NUCLEOTIDE SEQUENCE [LARGE SCALE GENOMIC DNA]</scope>
    <source>
        <strain evidence="3 4">NPDC050403</strain>
    </source>
</reference>
<accession>A0ABV3FUZ6</accession>
<dbReference type="Proteomes" id="UP001551695">
    <property type="component" value="Unassembled WGS sequence"/>
</dbReference>
<protein>
    <submittedName>
        <fullName evidence="3">DUF3578 domain-containing protein</fullName>
    </submittedName>
</protein>
<dbReference type="SUPFAM" id="SSF52980">
    <property type="entry name" value="Restriction endonuclease-like"/>
    <property type="match status" value="1"/>
</dbReference>
<gene>
    <name evidence="3" type="ORF">AB0I48_16950</name>
</gene>
<dbReference type="EMBL" id="JBFAKC010000006">
    <property type="protein sequence ID" value="MEV0709251.1"/>
    <property type="molecule type" value="Genomic_DNA"/>
</dbReference>
<dbReference type="RefSeq" id="WP_357784582.1">
    <property type="nucleotide sequence ID" value="NZ_JBFAKC010000006.1"/>
</dbReference>
<feature type="domain" description="Type IV methyl-directed restriction enzyme EcoKMcrB subunit DNA-binding" evidence="1">
    <location>
        <begin position="24"/>
        <end position="188"/>
    </location>
</feature>
<evidence type="ECO:0000259" key="2">
    <source>
        <dbReference type="Pfam" id="PF13020"/>
    </source>
</evidence>
<dbReference type="InterPro" id="IPR024975">
    <property type="entry name" value="NOV_C"/>
</dbReference>
<feature type="domain" description="Protein NO VEIN C-terminal" evidence="2">
    <location>
        <begin position="251"/>
        <end position="325"/>
    </location>
</feature>
<dbReference type="Pfam" id="PF13020">
    <property type="entry name" value="NOV_C"/>
    <property type="match status" value="1"/>
</dbReference>
<evidence type="ECO:0000259" key="1">
    <source>
        <dbReference type="Pfam" id="PF12102"/>
    </source>
</evidence>
<evidence type="ECO:0000313" key="3">
    <source>
        <dbReference type="EMBL" id="MEV0709251.1"/>
    </source>
</evidence>
<proteinExistence type="predicted"/>